<feature type="region of interest" description="Disordered" evidence="2">
    <location>
        <begin position="1"/>
        <end position="26"/>
    </location>
</feature>
<dbReference type="AlphaFoldDB" id="A0AA39RBN3"/>
<comment type="caution">
    <text evidence="3">The sequence shown here is derived from an EMBL/GenBank/DDBJ whole genome shotgun (WGS) entry which is preliminary data.</text>
</comment>
<proteinExistence type="predicted"/>
<evidence type="ECO:0000313" key="4">
    <source>
        <dbReference type="Proteomes" id="UP001166286"/>
    </source>
</evidence>
<dbReference type="InterPro" id="IPR001138">
    <property type="entry name" value="Zn2Cys6_DnaBD"/>
</dbReference>
<keyword evidence="4" id="KW-1185">Reference proteome</keyword>
<feature type="compositionally biased region" description="Acidic residues" evidence="2">
    <location>
        <begin position="260"/>
        <end position="269"/>
    </location>
</feature>
<dbReference type="Proteomes" id="UP001166286">
    <property type="component" value="Unassembled WGS sequence"/>
</dbReference>
<evidence type="ECO:0000256" key="2">
    <source>
        <dbReference type="SAM" id="MobiDB-lite"/>
    </source>
</evidence>
<feature type="compositionally biased region" description="Basic and acidic residues" evidence="2">
    <location>
        <begin position="282"/>
        <end position="305"/>
    </location>
</feature>
<name>A0AA39RBN3_9LECA</name>
<dbReference type="CDD" id="cd00067">
    <property type="entry name" value="GAL4"/>
    <property type="match status" value="1"/>
</dbReference>
<keyword evidence="1" id="KW-0539">Nucleus</keyword>
<feature type="compositionally biased region" description="Polar residues" evidence="2">
    <location>
        <begin position="125"/>
        <end position="159"/>
    </location>
</feature>
<dbReference type="GO" id="GO:0008270">
    <property type="term" value="F:zinc ion binding"/>
    <property type="evidence" value="ECO:0007669"/>
    <property type="project" value="InterPro"/>
</dbReference>
<reference evidence="3" key="1">
    <citation type="submission" date="2023-03" db="EMBL/GenBank/DDBJ databases">
        <title>Complete genome of Cladonia borealis.</title>
        <authorList>
            <person name="Park H."/>
        </authorList>
    </citation>
    <scope>NUCLEOTIDE SEQUENCE</scope>
    <source>
        <strain evidence="3">ANT050790</strain>
    </source>
</reference>
<feature type="compositionally biased region" description="Polar residues" evidence="2">
    <location>
        <begin position="1"/>
        <end position="13"/>
    </location>
</feature>
<feature type="region of interest" description="Disordered" evidence="2">
    <location>
        <begin position="125"/>
        <end position="164"/>
    </location>
</feature>
<accession>A0AA39RBN3</accession>
<dbReference type="GO" id="GO:0000981">
    <property type="term" value="F:DNA-binding transcription factor activity, RNA polymerase II-specific"/>
    <property type="evidence" value="ECO:0007669"/>
    <property type="project" value="InterPro"/>
</dbReference>
<sequence>MASNSRWPRSDMQSYAPPGRKSSAMSHATCWGCFNNDGSDRSFQSRQTAEEIPIRSSQQYTHSSEPRAPSPSPYDIPGVLLNSSDPSYPSIRDSQDYTSSSSTEKGRRTGTEGYLMQTWSSPVTAGDQGWTQSAGYPGQQQGSEQYYLSSSQPTQSDSYPTGFADSYQTQQYSSISASSTYLDNNRTPPIASPGPPSYLSFTMPVARPSIVVNEAQDDSSDTNVYSVSRRGASMRLDAHRSSTRTPNRIHRNHRSHNDMTDLDDLEESVEGLLSVPRAPRRGQREDDSPRRTRHLTPEGREHAKDVRREGACENCKRRKTKCKHVLERDQVSTPSSPGVQWDAFTSPYASSSPQPFRYHSPPTAQSALYPMTMNDFPYCSSPSPLPKSYTEQTYTDHFPRYQPQERYSI</sequence>
<evidence type="ECO:0000313" key="3">
    <source>
        <dbReference type="EMBL" id="KAK0517538.1"/>
    </source>
</evidence>
<feature type="region of interest" description="Disordered" evidence="2">
    <location>
        <begin position="39"/>
        <end position="110"/>
    </location>
</feature>
<gene>
    <name evidence="3" type="ORF">JMJ35_000693</name>
</gene>
<feature type="region of interest" description="Disordered" evidence="2">
    <location>
        <begin position="236"/>
        <end position="305"/>
    </location>
</feature>
<organism evidence="3 4">
    <name type="scientific">Cladonia borealis</name>
    <dbReference type="NCBI Taxonomy" id="184061"/>
    <lineage>
        <taxon>Eukaryota</taxon>
        <taxon>Fungi</taxon>
        <taxon>Dikarya</taxon>
        <taxon>Ascomycota</taxon>
        <taxon>Pezizomycotina</taxon>
        <taxon>Lecanoromycetes</taxon>
        <taxon>OSLEUM clade</taxon>
        <taxon>Lecanoromycetidae</taxon>
        <taxon>Lecanorales</taxon>
        <taxon>Lecanorineae</taxon>
        <taxon>Cladoniaceae</taxon>
        <taxon>Cladonia</taxon>
    </lineage>
</organism>
<dbReference type="EMBL" id="JAFEKC020000001">
    <property type="protein sequence ID" value="KAK0517538.1"/>
    <property type="molecule type" value="Genomic_DNA"/>
</dbReference>
<feature type="region of interest" description="Disordered" evidence="2">
    <location>
        <begin position="390"/>
        <end position="409"/>
    </location>
</feature>
<evidence type="ECO:0000256" key="1">
    <source>
        <dbReference type="ARBA" id="ARBA00023242"/>
    </source>
</evidence>
<protein>
    <submittedName>
        <fullName evidence="3">Uncharacterized protein</fullName>
    </submittedName>
</protein>